<gene>
    <name evidence="12" type="primary">PRP24</name>
    <name evidence="12" type="ORF">JDV02_002144</name>
</gene>
<dbReference type="InterPro" id="IPR003107">
    <property type="entry name" value="HAT"/>
</dbReference>
<feature type="region of interest" description="Disordered" evidence="10">
    <location>
        <begin position="958"/>
        <end position="995"/>
    </location>
</feature>
<dbReference type="OrthoDB" id="360390at2759"/>
<dbReference type="GO" id="GO:0008380">
    <property type="term" value="P:RNA splicing"/>
    <property type="evidence" value="ECO:0007669"/>
    <property type="project" value="UniProtKB-KW"/>
</dbReference>
<dbReference type="RefSeq" id="XP_047839110.1">
    <property type="nucleotide sequence ID" value="XM_047983140.1"/>
</dbReference>
<dbReference type="CDD" id="cd00590">
    <property type="entry name" value="RRM_SF"/>
    <property type="match status" value="1"/>
</dbReference>
<dbReference type="InterPro" id="IPR035979">
    <property type="entry name" value="RBD_domain_sf"/>
</dbReference>
<evidence type="ECO:0000313" key="12">
    <source>
        <dbReference type="EMBL" id="UNI15629.1"/>
    </source>
</evidence>
<name>A0A9Q8QAS7_9HYPO</name>
<evidence type="ECO:0000256" key="3">
    <source>
        <dbReference type="ARBA" id="ARBA00022737"/>
    </source>
</evidence>
<evidence type="ECO:0000256" key="6">
    <source>
        <dbReference type="ARBA" id="ARBA00023242"/>
    </source>
</evidence>
<comment type="function">
    <text evidence="7">Functions as a recycling factor of the spliceosome, a machinery that forms on each precursor-messenger RNA (pre-mRNA) and catalyzes the removal of introns. Chaperones the re-annealing of U4 and U6 snRNAs (small nuclear RNAs) released from previous rounds of splicing, an initial step in reforming the U4/U6-U5 tri-snRNP (small nuclear ribonucleoprotein) that can reassemble into another spliceosome complex; this step involves binding U6 and facilitating the unwinding of the U6 internal stem loop, followed by base-pairing of U6 to U4.</text>
</comment>
<keyword evidence="6" id="KW-0539">Nucleus</keyword>
<dbReference type="SUPFAM" id="SSF48452">
    <property type="entry name" value="TPR-like"/>
    <property type="match status" value="1"/>
</dbReference>
<keyword evidence="2" id="KW-0507">mRNA processing</keyword>
<feature type="compositionally biased region" description="Low complexity" evidence="10">
    <location>
        <begin position="1114"/>
        <end position="1145"/>
    </location>
</feature>
<feature type="compositionally biased region" description="Basic and acidic residues" evidence="10">
    <location>
        <begin position="1150"/>
        <end position="1164"/>
    </location>
</feature>
<feature type="compositionally biased region" description="Basic and acidic residues" evidence="10">
    <location>
        <begin position="1180"/>
        <end position="1209"/>
    </location>
</feature>
<dbReference type="Proteomes" id="UP000829364">
    <property type="component" value="Chromosome 2"/>
</dbReference>
<evidence type="ECO:0000259" key="11">
    <source>
        <dbReference type="PROSITE" id="PS50102"/>
    </source>
</evidence>
<feature type="region of interest" description="Disordered" evidence="10">
    <location>
        <begin position="648"/>
        <end position="712"/>
    </location>
</feature>
<dbReference type="PANTHER" id="PTHR10352">
    <property type="entry name" value="EUKARYOTIC TRANSLATION INITIATION FACTOR 3 SUBUNIT G"/>
    <property type="match status" value="1"/>
</dbReference>
<dbReference type="Gene3D" id="1.25.40.10">
    <property type="entry name" value="Tetratricopeptide repeat domain"/>
    <property type="match status" value="1"/>
</dbReference>
<dbReference type="GO" id="GO:0006397">
    <property type="term" value="P:mRNA processing"/>
    <property type="evidence" value="ECO:0007669"/>
    <property type="project" value="UniProtKB-KW"/>
</dbReference>
<dbReference type="SMART" id="SM00360">
    <property type="entry name" value="RRM"/>
    <property type="match status" value="4"/>
</dbReference>
<feature type="region of interest" description="Disordered" evidence="10">
    <location>
        <begin position="1085"/>
        <end position="1209"/>
    </location>
</feature>
<dbReference type="FunFam" id="3.30.70.330:FF:000588">
    <property type="entry name" value="Pre-mRNA splicing factor (Prp24), putative"/>
    <property type="match status" value="1"/>
</dbReference>
<dbReference type="PROSITE" id="PS50102">
    <property type="entry name" value="RRM"/>
    <property type="match status" value="4"/>
</dbReference>
<dbReference type="InterPro" id="IPR000504">
    <property type="entry name" value="RRM_dom"/>
</dbReference>
<evidence type="ECO:0000256" key="9">
    <source>
        <dbReference type="PROSITE-ProRule" id="PRU00176"/>
    </source>
</evidence>
<dbReference type="InterPro" id="IPR011990">
    <property type="entry name" value="TPR-like_helical_dom_sf"/>
</dbReference>
<dbReference type="Gene3D" id="3.30.70.330">
    <property type="match status" value="4"/>
</dbReference>
<dbReference type="SMART" id="SM00386">
    <property type="entry name" value="HAT"/>
    <property type="match status" value="4"/>
</dbReference>
<dbReference type="InterPro" id="IPR031766">
    <property type="entry name" value="RRM_occluded"/>
</dbReference>
<evidence type="ECO:0000256" key="4">
    <source>
        <dbReference type="ARBA" id="ARBA00022884"/>
    </source>
</evidence>
<feature type="domain" description="RRM" evidence="11">
    <location>
        <begin position="1002"/>
        <end position="1074"/>
    </location>
</feature>
<dbReference type="AlphaFoldDB" id="A0A9Q8QAS7"/>
<feature type="domain" description="RRM" evidence="11">
    <location>
        <begin position="875"/>
        <end position="952"/>
    </location>
</feature>
<feature type="compositionally biased region" description="Basic and acidic residues" evidence="10">
    <location>
        <begin position="1085"/>
        <end position="1096"/>
    </location>
</feature>
<dbReference type="FunFam" id="3.30.70.330:FF:000365">
    <property type="entry name" value="U4/U6 snRNA-associated-splicing factor PRP24"/>
    <property type="match status" value="1"/>
</dbReference>
<dbReference type="Pfam" id="PF00076">
    <property type="entry name" value="RRM_1"/>
    <property type="match status" value="3"/>
</dbReference>
<dbReference type="GO" id="GO:0005688">
    <property type="term" value="C:U6 snRNP"/>
    <property type="evidence" value="ECO:0007669"/>
    <property type="project" value="UniProtKB-ARBA"/>
</dbReference>
<evidence type="ECO:0000313" key="13">
    <source>
        <dbReference type="Proteomes" id="UP000829364"/>
    </source>
</evidence>
<dbReference type="KEGG" id="ptkz:JDV02_002144"/>
<keyword evidence="13" id="KW-1185">Reference proteome</keyword>
<feature type="domain" description="RRM" evidence="11">
    <location>
        <begin position="707"/>
        <end position="791"/>
    </location>
</feature>
<keyword evidence="5" id="KW-0508">mRNA splicing</keyword>
<dbReference type="EMBL" id="CP086355">
    <property type="protein sequence ID" value="UNI15629.1"/>
    <property type="molecule type" value="Genomic_DNA"/>
</dbReference>
<keyword evidence="4 9" id="KW-0694">RNA-binding</keyword>
<dbReference type="InterPro" id="IPR012677">
    <property type="entry name" value="Nucleotide-bd_a/b_plait_sf"/>
</dbReference>
<evidence type="ECO:0000256" key="10">
    <source>
        <dbReference type="SAM" id="MobiDB-lite"/>
    </source>
</evidence>
<organism evidence="12 13">
    <name type="scientific">Purpureocillium takamizusanense</name>
    <dbReference type="NCBI Taxonomy" id="2060973"/>
    <lineage>
        <taxon>Eukaryota</taxon>
        <taxon>Fungi</taxon>
        <taxon>Dikarya</taxon>
        <taxon>Ascomycota</taxon>
        <taxon>Pezizomycotina</taxon>
        <taxon>Sordariomycetes</taxon>
        <taxon>Hypocreomycetidae</taxon>
        <taxon>Hypocreales</taxon>
        <taxon>Ophiocordycipitaceae</taxon>
        <taxon>Purpureocillium</taxon>
    </lineage>
</organism>
<evidence type="ECO:0000256" key="7">
    <source>
        <dbReference type="ARBA" id="ARBA00093374"/>
    </source>
</evidence>
<evidence type="ECO:0000256" key="8">
    <source>
        <dbReference type="ARBA" id="ARBA00093627"/>
    </source>
</evidence>
<keyword evidence="3" id="KW-0677">Repeat</keyword>
<reference evidence="12" key="1">
    <citation type="submission" date="2021-11" db="EMBL/GenBank/DDBJ databases">
        <title>Purpureocillium_takamizusanense_genome.</title>
        <authorList>
            <person name="Nguyen N.-H."/>
        </authorList>
    </citation>
    <scope>NUCLEOTIDE SEQUENCE</scope>
    <source>
        <strain evidence="12">PT3</strain>
    </source>
</reference>
<dbReference type="Pfam" id="PF16842">
    <property type="entry name" value="RRM_occluded"/>
    <property type="match status" value="1"/>
</dbReference>
<feature type="domain" description="RRM" evidence="11">
    <location>
        <begin position="784"/>
        <end position="861"/>
    </location>
</feature>
<protein>
    <recommendedName>
        <fullName evidence="8">U4/U6 snRNA-associated-splicing factor PRP24</fullName>
    </recommendedName>
</protein>
<evidence type="ECO:0000256" key="1">
    <source>
        <dbReference type="ARBA" id="ARBA00004123"/>
    </source>
</evidence>
<dbReference type="GeneID" id="72064105"/>
<dbReference type="SUPFAM" id="SSF54928">
    <property type="entry name" value="RNA-binding domain, RBD"/>
    <property type="match status" value="3"/>
</dbReference>
<evidence type="ECO:0000256" key="5">
    <source>
        <dbReference type="ARBA" id="ARBA00023187"/>
    </source>
</evidence>
<comment type="subcellular location">
    <subcellularLocation>
        <location evidence="1">Nucleus</location>
    </subcellularLocation>
</comment>
<proteinExistence type="predicted"/>
<accession>A0A9Q8QAS7</accession>
<sequence length="1209" mass="134526">MAVMVDPALLPPLQHPAPYFSHPERRQLRHHAEPQRQPAPQHVSVPRALAASFASGNHMPLHPHIDSVTNTDYYLCRHPQQPASSHSPPSFASVRPCDARLRRSLAITTMASPVGEQNWLAYLEEAARTAADLEQRVNVVELYKRAIGAEPGSLRLWLAYCNYFWGLWASSHAAVDASETAWSDEEQLMGRELFSFGAALDLWQQGYEAIKYRINDSNQFWDRWVSLELEQLAKTKTPEGVRRITHLYRDRLAIPHLTWDETSQAFSSFLSEYNKASWEETMKEVTSAAQGVKRVIDARDPFELKLQEAVRRGDAEAEKAVMRDYLEWEILQSKRNNDVPEMAVDICSGLFSRALSGVFALDDGIWHEYAVFVSSNTEAHATDKLLDILRRAVVHCPWSGQLWNRFILCAEEAKLPFSEIEAIKHAATSDNQLYRDGMESVIEMYVAWCGFLKRTALEPTAADESVDVADVGLRAALEDVDVVGKRLYGKEFQGDPKFRLERIYIQYLTEKKGAIDEARAVWNKLKRAQVHADSHDFWFRYYMWEMLIFSSHPQAKRSPTPTSSGSGLRVPHLATAVLHAAATRRSIDWPEKVFEVYLQHCNDYELPAQVRRATDMVHKAEKAVRRRRLREEEEKAAVYVAYYGAQPAEGAAAETESPSGSKRKREANAEAAEEGETTTKRQRGANDTADAEQPTTQEGVKRDRENSTVLVTGLPADVTQTKLRQYFKEYGHINHITALVQEKDGQSSTSLIEFRSPDDAQSALLRDGKYMGQSRLSVESGHDLTVYVANYPPAADEKYMRELFKDCGEILSIRWPSLKVNTHRRFCYISFRDRDASAKAVAKEGTVLDGKYRLLSKYSDPGRKKNREGAVAEGREVHISNLDKALSEQDIRQAFSQYGTILRVNIPMSLAGKNRGFAYLDYETKEQAEKSVEEMNNTKFRNQILSVEVSKESKVKHASTIVNARPESASPAPSRDHEGDEAMSESGVPNQSKPSAEDIAARTIALMGLPDTVNDARVRALVEPHGDVVKLVLQPAHGGAKIEFVDAATAGKAALSLDGTDFEGNKLRTGSVEELRHAKGEHKVDRIIYGNKDKSSNKPADGATAPSATTGLMRPAAPVRRPVLGRPGPKRGLGFAPRPAAAPAATSSKDAGKADNDTAADKPAPKSNADFKAMFLKSGADGKKTEAESEVKAPDDDDGETKKAEGNGV</sequence>
<dbReference type="CDD" id="cd12299">
    <property type="entry name" value="RRM4_Prp24"/>
    <property type="match status" value="1"/>
</dbReference>
<evidence type="ECO:0000256" key="2">
    <source>
        <dbReference type="ARBA" id="ARBA00022664"/>
    </source>
</evidence>
<dbReference type="GO" id="GO:0003723">
    <property type="term" value="F:RNA binding"/>
    <property type="evidence" value="ECO:0007669"/>
    <property type="project" value="UniProtKB-UniRule"/>
</dbReference>